<dbReference type="AlphaFoldDB" id="A0A916RV52"/>
<dbReference type="CDD" id="cd04301">
    <property type="entry name" value="NAT_SF"/>
    <property type="match status" value="1"/>
</dbReference>
<reference evidence="4" key="1">
    <citation type="journal article" date="2014" name="Int. J. Syst. Evol. Microbiol.">
        <title>Complete genome sequence of Corynebacterium casei LMG S-19264T (=DSM 44701T), isolated from a smear-ripened cheese.</title>
        <authorList>
            <consortium name="US DOE Joint Genome Institute (JGI-PGF)"/>
            <person name="Walter F."/>
            <person name="Albersmeier A."/>
            <person name="Kalinowski J."/>
            <person name="Ruckert C."/>
        </authorList>
    </citation>
    <scope>NUCLEOTIDE SEQUENCE</scope>
    <source>
        <strain evidence="4">CGMCC 1.15320</strain>
    </source>
</reference>
<dbReference type="SUPFAM" id="SSF55729">
    <property type="entry name" value="Acyl-CoA N-acyltransferases (Nat)"/>
    <property type="match status" value="1"/>
</dbReference>
<protein>
    <recommendedName>
        <fullName evidence="3">N-acetyltransferase domain-containing protein</fullName>
    </recommendedName>
</protein>
<feature type="domain" description="N-acetyltransferase" evidence="3">
    <location>
        <begin position="1"/>
        <end position="72"/>
    </location>
</feature>
<dbReference type="Gene3D" id="3.40.630.30">
    <property type="match status" value="1"/>
</dbReference>
<accession>A0A916RV52</accession>
<evidence type="ECO:0000313" key="5">
    <source>
        <dbReference type="Proteomes" id="UP000636264"/>
    </source>
</evidence>
<keyword evidence="2" id="KW-0012">Acyltransferase</keyword>
<evidence type="ECO:0000256" key="2">
    <source>
        <dbReference type="ARBA" id="ARBA00023315"/>
    </source>
</evidence>
<sequence length="78" mass="8305">MEALFVDPAHRGSGIGAALVRHGLAMHPQMTTDVNEQNGQAVGFYERMGFVQTGRSAFDGQGKPYPLIHLKHAGGSAN</sequence>
<dbReference type="GO" id="GO:0016747">
    <property type="term" value="F:acyltransferase activity, transferring groups other than amino-acyl groups"/>
    <property type="evidence" value="ECO:0007669"/>
    <property type="project" value="InterPro"/>
</dbReference>
<dbReference type="EMBL" id="BMIF01000006">
    <property type="protein sequence ID" value="GGA67758.1"/>
    <property type="molecule type" value="Genomic_DNA"/>
</dbReference>
<keyword evidence="5" id="KW-1185">Reference proteome</keyword>
<dbReference type="Proteomes" id="UP000636264">
    <property type="component" value="Unassembled WGS sequence"/>
</dbReference>
<proteinExistence type="predicted"/>
<evidence type="ECO:0000259" key="3">
    <source>
        <dbReference type="PROSITE" id="PS51186"/>
    </source>
</evidence>
<keyword evidence="1" id="KW-0808">Transferase</keyword>
<dbReference type="InterPro" id="IPR016181">
    <property type="entry name" value="Acyl_CoA_acyltransferase"/>
</dbReference>
<dbReference type="PROSITE" id="PS51186">
    <property type="entry name" value="GNAT"/>
    <property type="match status" value="1"/>
</dbReference>
<name>A0A916RV52_9HYPH</name>
<comment type="caution">
    <text evidence="4">The sequence shown here is derived from an EMBL/GenBank/DDBJ whole genome shotgun (WGS) entry which is preliminary data.</text>
</comment>
<dbReference type="PANTHER" id="PTHR43800">
    <property type="entry name" value="PEPTIDYL-LYSINE N-ACETYLTRANSFERASE YJAB"/>
    <property type="match status" value="1"/>
</dbReference>
<dbReference type="Pfam" id="PF13508">
    <property type="entry name" value="Acetyltransf_7"/>
    <property type="match status" value="1"/>
</dbReference>
<gene>
    <name evidence="4" type="ORF">GCM10011385_22080</name>
</gene>
<organism evidence="4 5">
    <name type="scientific">Nitratireductor aestuarii</name>
    <dbReference type="NCBI Taxonomy" id="1735103"/>
    <lineage>
        <taxon>Bacteria</taxon>
        <taxon>Pseudomonadati</taxon>
        <taxon>Pseudomonadota</taxon>
        <taxon>Alphaproteobacteria</taxon>
        <taxon>Hyphomicrobiales</taxon>
        <taxon>Phyllobacteriaceae</taxon>
        <taxon>Nitratireductor</taxon>
    </lineage>
</organism>
<dbReference type="PANTHER" id="PTHR43800:SF1">
    <property type="entry name" value="PEPTIDYL-LYSINE N-ACETYLTRANSFERASE YJAB"/>
    <property type="match status" value="1"/>
</dbReference>
<dbReference type="InterPro" id="IPR000182">
    <property type="entry name" value="GNAT_dom"/>
</dbReference>
<reference evidence="4" key="2">
    <citation type="submission" date="2020-09" db="EMBL/GenBank/DDBJ databases">
        <authorList>
            <person name="Sun Q."/>
            <person name="Zhou Y."/>
        </authorList>
    </citation>
    <scope>NUCLEOTIDE SEQUENCE</scope>
    <source>
        <strain evidence="4">CGMCC 1.15320</strain>
    </source>
</reference>
<evidence type="ECO:0000313" key="4">
    <source>
        <dbReference type="EMBL" id="GGA67758.1"/>
    </source>
</evidence>
<evidence type="ECO:0000256" key="1">
    <source>
        <dbReference type="ARBA" id="ARBA00022679"/>
    </source>
</evidence>